<protein>
    <submittedName>
        <fullName evidence="1">Uncharacterized protein</fullName>
    </submittedName>
</protein>
<proteinExistence type="predicted"/>
<accession>A0AB39JBU6</accession>
<gene>
    <name evidence="1" type="ORF">FloV-SA2_00014</name>
</gene>
<organism evidence="1">
    <name type="scientific">Florenciella sp. virus SA2</name>
    <dbReference type="NCBI Taxonomy" id="3240092"/>
    <lineage>
        <taxon>Viruses</taxon>
    </lineage>
</organism>
<name>A0AB39JBU6_9VIRU</name>
<sequence>MDNIAQPTSKSLKELIELYIDSLNPLEQNAYKIAQTNLESSFDIEKSIGFIDFLKSNNYKII</sequence>
<reference evidence="1" key="1">
    <citation type="submission" date="2024-03" db="EMBL/GenBank/DDBJ databases">
        <title>Eukaryotic viruses encode the ribosomal protein eL40.</title>
        <authorList>
            <person name="Thomy J."/>
            <person name="Schvarcz C.R."/>
            <person name="McBeain K.A."/>
            <person name="Edwards K.F."/>
            <person name="Steward G.F."/>
        </authorList>
    </citation>
    <scope>NUCLEOTIDE SEQUENCE</scope>
    <source>
        <strain evidence="1">FloV-SA2</strain>
    </source>
</reference>
<evidence type="ECO:0000313" key="1">
    <source>
        <dbReference type="EMBL" id="XDO01840.1"/>
    </source>
</evidence>
<dbReference type="EMBL" id="PP542043">
    <property type="protein sequence ID" value="XDO01840.1"/>
    <property type="molecule type" value="Genomic_DNA"/>
</dbReference>